<dbReference type="PATRIC" id="fig|128780.6.peg.2373"/>
<dbReference type="InterPro" id="IPR012338">
    <property type="entry name" value="Beta-lactam/transpept-like"/>
</dbReference>
<dbReference type="InterPro" id="IPR001466">
    <property type="entry name" value="Beta-lactam-related"/>
</dbReference>
<sequence length="401" mass="42562">MLAAACIAPAGARDDDRWQRLGGFLQDSTGSGRFPGAVALVEHRGRIVFHGRWGHADSSGTRPLREDAIFRIYSMTKPVTSVAVLMLMEEGRLALDDPLSRYLPAFADRQVVVGGDARHPQLAPSPRAITLRHLLTHTSGLAADSAAHPVATGLLDAAGIDAATSLEDVAARLATLPLADAPGTHFHYEGSNTELLARVVEVVSGQPFAQFLQQRIFDPLAMRDTGFVVPAAQRARVVELPTGTDDGRLRVAGTPSALSPGVRLKGYDSGAGGLYSTAADYLAFARMLRDDGRAGACRLLARKTVDLMMADQLGGFVPSVPFPAPGEGFGLGGYVVVDPAARGKLGSAGQFGWSGAASTYFTIDRRERLVAILMLQYLPAGSRPLASPSTRFYNLVYQAIP</sequence>
<dbReference type="EMBL" id="CP012900">
    <property type="protein sequence ID" value="ALJ28723.1"/>
    <property type="molecule type" value="Genomic_DNA"/>
</dbReference>
<dbReference type="PANTHER" id="PTHR43283">
    <property type="entry name" value="BETA-LACTAMASE-RELATED"/>
    <property type="match status" value="1"/>
</dbReference>
<keyword evidence="3" id="KW-1185">Reference proteome</keyword>
<proteinExistence type="predicted"/>
<dbReference type="Proteomes" id="UP000061010">
    <property type="component" value="Chromosome"/>
</dbReference>
<protein>
    <submittedName>
        <fullName evidence="2">Esterase</fullName>
    </submittedName>
</protein>
<dbReference type="AlphaFoldDB" id="A0A0S1B150"/>
<organism evidence="2 3">
    <name type="scientific">Stenotrophomonas acidaminiphila</name>
    <dbReference type="NCBI Taxonomy" id="128780"/>
    <lineage>
        <taxon>Bacteria</taxon>
        <taxon>Pseudomonadati</taxon>
        <taxon>Pseudomonadota</taxon>
        <taxon>Gammaproteobacteria</taxon>
        <taxon>Lysobacterales</taxon>
        <taxon>Lysobacteraceae</taxon>
        <taxon>Stenotrophomonas</taxon>
    </lineage>
</organism>
<dbReference type="PANTHER" id="PTHR43283:SF3">
    <property type="entry name" value="BETA-LACTAMASE FAMILY PROTEIN (AFU_ORTHOLOGUE AFUA_5G07500)"/>
    <property type="match status" value="1"/>
</dbReference>
<dbReference type="InterPro" id="IPR050789">
    <property type="entry name" value="Diverse_Enzym_Activities"/>
</dbReference>
<dbReference type="SUPFAM" id="SSF56601">
    <property type="entry name" value="beta-lactamase/transpeptidase-like"/>
    <property type="match status" value="1"/>
</dbReference>
<dbReference type="Gene3D" id="3.40.710.10">
    <property type="entry name" value="DD-peptidase/beta-lactamase superfamily"/>
    <property type="match status" value="1"/>
</dbReference>
<evidence type="ECO:0000313" key="3">
    <source>
        <dbReference type="Proteomes" id="UP000061010"/>
    </source>
</evidence>
<accession>A0A0S1B150</accession>
<dbReference type="Pfam" id="PF00144">
    <property type="entry name" value="Beta-lactamase"/>
    <property type="match status" value="1"/>
</dbReference>
<feature type="domain" description="Beta-lactamase-related" evidence="1">
    <location>
        <begin position="26"/>
        <end position="380"/>
    </location>
</feature>
<reference evidence="2 3" key="1">
    <citation type="journal article" date="2015" name="Genome Announc.">
        <title>Complete Genome Sequencing of Stenotrophomonas acidaminiphila ZAC14D2_NAIMI4_2, a Multidrug-Resistant Strain Isolated from Sediments of a Polluted River in Mexico, Uncovers New Antibiotic Resistance Genes and a Novel Class-II Lasso Peptide Biosynthesis Gene Cluster.</title>
        <authorList>
            <person name="Vinuesa P."/>
            <person name="Ochoa-Sanchez L.E."/>
        </authorList>
    </citation>
    <scope>NUCLEOTIDE SEQUENCE [LARGE SCALE GENOMIC DNA]</scope>
    <source>
        <strain evidence="2 3">ZAC14D2_NAIMI4_2</strain>
    </source>
</reference>
<name>A0A0S1B150_9GAMM</name>
<gene>
    <name evidence="2" type="ORF">AOT14_23550</name>
</gene>
<evidence type="ECO:0000313" key="2">
    <source>
        <dbReference type="EMBL" id="ALJ28723.1"/>
    </source>
</evidence>
<dbReference type="KEGG" id="sacz:AOT14_23550"/>
<evidence type="ECO:0000259" key="1">
    <source>
        <dbReference type="Pfam" id="PF00144"/>
    </source>
</evidence>